<evidence type="ECO:0000256" key="1">
    <source>
        <dbReference type="SAM" id="Phobius"/>
    </source>
</evidence>
<sequence length="240" mass="27495">MQTKMKMKAGIDLLMTVLLLLLMAYQITGQELHEWFGAGELLLFLLHNILNMKWYGNLFKGKYRLPRIIQTIVNFGVMITMLCLVFSGIVMSRHVFAALSIHGPMATARMMHLAASYWGFVLMSVHLGLHWSMILGMCRKLTGSREKPQAVTWILRVMAALLAMYGLYLFDRKNIFSYVFLKQQFVFFDFEQSAEAVFVEYIAMMGFLVFAACYISKGIASIHTSKNSVQKNEEKEEGSR</sequence>
<keyword evidence="1" id="KW-0472">Membrane</keyword>
<dbReference type="InterPro" id="IPR025517">
    <property type="entry name" value="DUF4405"/>
</dbReference>
<keyword evidence="1" id="KW-1133">Transmembrane helix</keyword>
<gene>
    <name evidence="3" type="ORF">D7V94_16900</name>
</gene>
<dbReference type="Pfam" id="PF14358">
    <property type="entry name" value="DUF4405"/>
    <property type="match status" value="1"/>
</dbReference>
<reference evidence="3 4" key="1">
    <citation type="submission" date="2018-09" db="EMBL/GenBank/DDBJ databases">
        <title>Murine metabolic-syndrome-specific gut microbial biobank.</title>
        <authorList>
            <person name="Liu C."/>
        </authorList>
    </citation>
    <scope>NUCLEOTIDE SEQUENCE [LARGE SCALE GENOMIC DNA]</scope>
    <source>
        <strain evidence="3 4">0.1xD8-82</strain>
    </source>
</reference>
<feature type="transmembrane region" description="Helical" evidence="1">
    <location>
        <begin position="110"/>
        <end position="129"/>
    </location>
</feature>
<evidence type="ECO:0000313" key="4">
    <source>
        <dbReference type="Proteomes" id="UP000280696"/>
    </source>
</evidence>
<dbReference type="EMBL" id="RAYQ01000020">
    <property type="protein sequence ID" value="RKI89648.1"/>
    <property type="molecule type" value="Genomic_DNA"/>
</dbReference>
<proteinExistence type="predicted"/>
<organism evidence="3 4">
    <name type="scientific">Parablautia intestinalis</name>
    <dbReference type="NCBI Taxonomy" id="2320100"/>
    <lineage>
        <taxon>Bacteria</taxon>
        <taxon>Bacillati</taxon>
        <taxon>Bacillota</taxon>
        <taxon>Clostridia</taxon>
        <taxon>Lachnospirales</taxon>
        <taxon>Lachnospiraceae</taxon>
        <taxon>Parablautia</taxon>
    </lineage>
</organism>
<feature type="transmembrane region" description="Helical" evidence="1">
    <location>
        <begin position="196"/>
        <end position="216"/>
    </location>
</feature>
<dbReference type="Proteomes" id="UP000280696">
    <property type="component" value="Unassembled WGS sequence"/>
</dbReference>
<feature type="transmembrane region" description="Helical" evidence="1">
    <location>
        <begin position="39"/>
        <end position="56"/>
    </location>
</feature>
<dbReference type="OrthoDB" id="9779183at2"/>
<evidence type="ECO:0000313" key="3">
    <source>
        <dbReference type="EMBL" id="RKI89648.1"/>
    </source>
</evidence>
<feature type="domain" description="Flavinylation-associated cytochrome" evidence="2">
    <location>
        <begin position="72"/>
        <end position="131"/>
    </location>
</feature>
<keyword evidence="1" id="KW-0812">Transmembrane</keyword>
<dbReference type="RefSeq" id="WP_120471501.1">
    <property type="nucleotide sequence ID" value="NZ_RAYQ01000020.1"/>
</dbReference>
<accession>A0A3A9AEE9</accession>
<comment type="caution">
    <text evidence="3">The sequence shown here is derived from an EMBL/GenBank/DDBJ whole genome shotgun (WGS) entry which is preliminary data.</text>
</comment>
<protein>
    <submittedName>
        <fullName evidence="3">DUF4405 domain-containing protein</fullName>
    </submittedName>
</protein>
<keyword evidence="4" id="KW-1185">Reference proteome</keyword>
<evidence type="ECO:0000259" key="2">
    <source>
        <dbReference type="Pfam" id="PF14358"/>
    </source>
</evidence>
<name>A0A3A9AEE9_9FIRM</name>
<dbReference type="AlphaFoldDB" id="A0A3A9AEE9"/>
<feature type="transmembrane region" description="Helical" evidence="1">
    <location>
        <begin position="150"/>
        <end position="170"/>
    </location>
</feature>
<feature type="transmembrane region" description="Helical" evidence="1">
    <location>
        <begin position="68"/>
        <end position="90"/>
    </location>
</feature>